<feature type="domain" description="DNA-binding protein H-NS-like C-terminal" evidence="5">
    <location>
        <begin position="63"/>
        <end position="108"/>
    </location>
</feature>
<keyword evidence="7" id="KW-1185">Reference proteome</keyword>
<dbReference type="InterPro" id="IPR037150">
    <property type="entry name" value="H-NS_C_dom_sf"/>
</dbReference>
<sequence length="108" mass="12201">MSTNIENLDINQLQALKEQADALIEKKQRAKVDEAYQELLDVANSVGLSLEELIEHGRKTKKSTVKRTVAPRYRNPKNSNETWTGRGKQPRWVVSALAEGKSIDDLLI</sequence>
<dbReference type="AlphaFoldDB" id="A0A1Z9Z3I4"/>
<dbReference type="Proteomes" id="UP000196536">
    <property type="component" value="Unassembled WGS sequence"/>
</dbReference>
<keyword evidence="3" id="KW-0963">Cytoplasm</keyword>
<evidence type="ECO:0000256" key="2">
    <source>
        <dbReference type="ARBA" id="ARBA00010610"/>
    </source>
</evidence>
<dbReference type="EMBL" id="NEXX01000001">
    <property type="protein sequence ID" value="OUY08982.1"/>
    <property type="molecule type" value="Genomic_DNA"/>
</dbReference>
<proteinExistence type="inferred from homology"/>
<dbReference type="GO" id="GO:0032993">
    <property type="term" value="C:protein-DNA complex"/>
    <property type="evidence" value="ECO:0007669"/>
    <property type="project" value="TreeGrafter"/>
</dbReference>
<dbReference type="PANTHER" id="PTHR38097:SF2">
    <property type="entry name" value="DNA-BINDING PROTEIN STPA"/>
    <property type="match status" value="1"/>
</dbReference>
<dbReference type="GO" id="GO:0001217">
    <property type="term" value="F:DNA-binding transcription repressor activity"/>
    <property type="evidence" value="ECO:0007669"/>
    <property type="project" value="TreeGrafter"/>
</dbReference>
<evidence type="ECO:0000313" key="7">
    <source>
        <dbReference type="Proteomes" id="UP000196536"/>
    </source>
</evidence>
<comment type="caution">
    <text evidence="6">The sequence shown here is derived from an EMBL/GenBank/DDBJ whole genome shotgun (WGS) entry which is preliminary data.</text>
</comment>
<dbReference type="SUPFAM" id="SSF81273">
    <property type="entry name" value="H-NS histone-like proteins"/>
    <property type="match status" value="1"/>
</dbReference>
<dbReference type="GO" id="GO:0005829">
    <property type="term" value="C:cytosol"/>
    <property type="evidence" value="ECO:0007669"/>
    <property type="project" value="TreeGrafter"/>
</dbReference>
<evidence type="ECO:0000259" key="5">
    <source>
        <dbReference type="SMART" id="SM00528"/>
    </source>
</evidence>
<organism evidence="6 7">
    <name type="scientific">Acinetobacter populi</name>
    <dbReference type="NCBI Taxonomy" id="1582270"/>
    <lineage>
        <taxon>Bacteria</taxon>
        <taxon>Pseudomonadati</taxon>
        <taxon>Pseudomonadota</taxon>
        <taxon>Gammaproteobacteria</taxon>
        <taxon>Moraxellales</taxon>
        <taxon>Moraxellaceae</taxon>
        <taxon>Acinetobacter</taxon>
    </lineage>
</organism>
<dbReference type="GO" id="GO:0009295">
    <property type="term" value="C:nucleoid"/>
    <property type="evidence" value="ECO:0007669"/>
    <property type="project" value="UniProtKB-SubCell"/>
</dbReference>
<gene>
    <name evidence="6" type="ORF">CAP51_05090</name>
</gene>
<dbReference type="OrthoDB" id="5297879at2"/>
<comment type="subcellular location">
    <subcellularLocation>
        <location evidence="1">Cytoplasm</location>
        <location evidence="1">Nucleoid</location>
    </subcellularLocation>
</comment>
<dbReference type="SMART" id="SM00528">
    <property type="entry name" value="HNS"/>
    <property type="match status" value="1"/>
</dbReference>
<dbReference type="Pfam" id="PF00816">
    <property type="entry name" value="Histone_HNS"/>
    <property type="match status" value="1"/>
</dbReference>
<dbReference type="PANTHER" id="PTHR38097">
    <property type="match status" value="1"/>
</dbReference>
<dbReference type="Gene3D" id="4.10.430.10">
    <property type="entry name" value="Histone-like protein H-NS, C-terminal domain"/>
    <property type="match status" value="1"/>
</dbReference>
<comment type="similarity">
    <text evidence="2">Belongs to the histone-like protein H-NS family.</text>
</comment>
<dbReference type="GO" id="GO:0003681">
    <property type="term" value="F:bent DNA binding"/>
    <property type="evidence" value="ECO:0007669"/>
    <property type="project" value="TreeGrafter"/>
</dbReference>
<dbReference type="InterPro" id="IPR027444">
    <property type="entry name" value="H-NS_C_dom"/>
</dbReference>
<name>A0A1Z9Z3I4_9GAMM</name>
<evidence type="ECO:0000313" key="6">
    <source>
        <dbReference type="EMBL" id="OUY08982.1"/>
    </source>
</evidence>
<evidence type="ECO:0000256" key="3">
    <source>
        <dbReference type="ARBA" id="ARBA00022490"/>
    </source>
</evidence>
<dbReference type="GO" id="GO:0000976">
    <property type="term" value="F:transcription cis-regulatory region binding"/>
    <property type="evidence" value="ECO:0007669"/>
    <property type="project" value="TreeGrafter"/>
</dbReference>
<evidence type="ECO:0000256" key="4">
    <source>
        <dbReference type="ARBA" id="ARBA00023125"/>
    </source>
</evidence>
<keyword evidence="4 6" id="KW-0238">DNA-binding</keyword>
<protein>
    <submittedName>
        <fullName evidence="6">DNA-binding protein</fullName>
    </submittedName>
</protein>
<accession>A0A1Z9Z3I4</accession>
<reference evidence="6 7" key="1">
    <citation type="submission" date="2017-05" db="EMBL/GenBank/DDBJ databases">
        <title>Acinetobacter populi ANC 5415 (= PBJ7), whole genome shotgun sequencing project.</title>
        <authorList>
            <person name="Nemec A."/>
            <person name="Radolfova-Krizova L."/>
        </authorList>
    </citation>
    <scope>NUCLEOTIDE SEQUENCE [LARGE SCALE GENOMIC DNA]</scope>
    <source>
        <strain evidence="6 7">PBJ7</strain>
    </source>
</reference>
<evidence type="ECO:0000256" key="1">
    <source>
        <dbReference type="ARBA" id="ARBA00004453"/>
    </source>
</evidence>
<dbReference type="RefSeq" id="WP_087619638.1">
    <property type="nucleotide sequence ID" value="NZ_JAKVJF010000020.1"/>
</dbReference>
<dbReference type="GO" id="GO:0003680">
    <property type="term" value="F:minor groove of adenine-thymine-rich DNA binding"/>
    <property type="evidence" value="ECO:0007669"/>
    <property type="project" value="TreeGrafter"/>
</dbReference>